<reference evidence="1" key="1">
    <citation type="submission" date="2018-02" db="EMBL/GenBank/DDBJ databases">
        <title>Rhizophora mucronata_Transcriptome.</title>
        <authorList>
            <person name="Meera S.P."/>
            <person name="Sreeshan A."/>
            <person name="Augustine A."/>
        </authorList>
    </citation>
    <scope>NUCLEOTIDE SEQUENCE</scope>
    <source>
        <tissue evidence="1">Leaf</tissue>
    </source>
</reference>
<protein>
    <submittedName>
        <fullName evidence="1">Uncharacterized protein</fullName>
    </submittedName>
</protein>
<dbReference type="EMBL" id="GGEC01079936">
    <property type="protein sequence ID" value="MBX60420.1"/>
    <property type="molecule type" value="Transcribed_RNA"/>
</dbReference>
<accession>A0A2P2Q090</accession>
<dbReference type="AlphaFoldDB" id="A0A2P2Q090"/>
<name>A0A2P2Q090_RHIMU</name>
<proteinExistence type="predicted"/>
<evidence type="ECO:0000313" key="1">
    <source>
        <dbReference type="EMBL" id="MBX60420.1"/>
    </source>
</evidence>
<organism evidence="1">
    <name type="scientific">Rhizophora mucronata</name>
    <name type="common">Asiatic mangrove</name>
    <dbReference type="NCBI Taxonomy" id="61149"/>
    <lineage>
        <taxon>Eukaryota</taxon>
        <taxon>Viridiplantae</taxon>
        <taxon>Streptophyta</taxon>
        <taxon>Embryophyta</taxon>
        <taxon>Tracheophyta</taxon>
        <taxon>Spermatophyta</taxon>
        <taxon>Magnoliopsida</taxon>
        <taxon>eudicotyledons</taxon>
        <taxon>Gunneridae</taxon>
        <taxon>Pentapetalae</taxon>
        <taxon>rosids</taxon>
        <taxon>fabids</taxon>
        <taxon>Malpighiales</taxon>
        <taxon>Rhizophoraceae</taxon>
        <taxon>Rhizophora</taxon>
    </lineage>
</organism>
<sequence>MNNSHRNSFKKYFKGFNGMYIACLTKFHVLSLNIRLHVLSLDENGGIQ</sequence>